<keyword evidence="2" id="KW-1185">Reference proteome</keyword>
<evidence type="ECO:0000313" key="3">
    <source>
        <dbReference type="RefSeq" id="XP_024940018.1"/>
    </source>
</evidence>
<proteinExistence type="predicted"/>
<evidence type="ECO:0000256" key="1">
    <source>
        <dbReference type="SAM" id="MobiDB-lite"/>
    </source>
</evidence>
<dbReference type="AlphaFoldDB" id="A0AAJ7RFQ0"/>
<dbReference type="GeneID" id="112494237"/>
<name>A0AAJ7RFQ0_CEPCN</name>
<sequence>MPAVMKIGYSRNLPHPLGRENIFWKNKKGLWDFEKTMARPSGPPEGFGHRGLHGSGPHP</sequence>
<organism evidence="2 3">
    <name type="scientific">Cephus cinctus</name>
    <name type="common">Wheat stem sawfly</name>
    <dbReference type="NCBI Taxonomy" id="211228"/>
    <lineage>
        <taxon>Eukaryota</taxon>
        <taxon>Metazoa</taxon>
        <taxon>Ecdysozoa</taxon>
        <taxon>Arthropoda</taxon>
        <taxon>Hexapoda</taxon>
        <taxon>Insecta</taxon>
        <taxon>Pterygota</taxon>
        <taxon>Neoptera</taxon>
        <taxon>Endopterygota</taxon>
        <taxon>Hymenoptera</taxon>
        <taxon>Cephoidea</taxon>
        <taxon>Cephidae</taxon>
        <taxon>Cephus</taxon>
    </lineage>
</organism>
<dbReference type="RefSeq" id="XP_024940018.1">
    <property type="nucleotide sequence ID" value="XM_025084250.1"/>
</dbReference>
<protein>
    <submittedName>
        <fullName evidence="3">Uncharacterized protein LOC112494237 isoform X2</fullName>
    </submittedName>
</protein>
<evidence type="ECO:0000313" key="2">
    <source>
        <dbReference type="Proteomes" id="UP000694920"/>
    </source>
</evidence>
<feature type="region of interest" description="Disordered" evidence="1">
    <location>
        <begin position="35"/>
        <end position="59"/>
    </location>
</feature>
<dbReference type="Proteomes" id="UP000694920">
    <property type="component" value="Unplaced"/>
</dbReference>
<accession>A0AAJ7RFQ0</accession>
<gene>
    <name evidence="3" type="primary">LOC112494237</name>
</gene>
<reference evidence="3" key="1">
    <citation type="submission" date="2025-08" db="UniProtKB">
        <authorList>
            <consortium name="RefSeq"/>
        </authorList>
    </citation>
    <scope>IDENTIFICATION</scope>
</reference>